<sequence length="690" mass="76593">MVSALVLSSSRTTLIFFLLSLLALSNILVGVKPAESSFLKSFCSTISNYTEGSKFQFNLARLLYRSLYNNGGNSIYANRSEGEDPNKVHGVFLCRGDVAPEICQRCIDVATERILRECPHTKDAIIWYDECLIRYSNVSFVSALDYSGGSFLYNAGNVSRPKQFKRILGSMFDNLTYQATSVNPNLKYAANSDEFEPIQKLYGMVQCLPDLSAADCRACLNTALSAISTLLSDARVPRGCRVLYASCNLRYELYQFLNPAGRGPGAPQPSTSQGNEDKGGNTSKTKLISIIIGVIALLAVVLAGTSFYLVKRRRRIAKEGDESNQETQLLNMIEETLAEDFSNDNFSSEKQARSKEFPVVKLDLIRAATQKFSEENKLGEGGFGPVYKGKLANGIAIAIKRLSRTSGQGLKEFKNEVVLIARLQHRNLVKLLGCCLEGNKALLIYEFMPNKSLDFFLFDSRENEILDWRQRLHIIKGIARGILYLHEDSRLRIIHRDLKASNVLLDKDMNPKISDFGMAKMFSGNQCEANTNRVVGTYGYMAPEYAMEGLFSTKSDVFSFGILVLEIVSGRKNNGYVSEYGQSLFNFAWKLWCEGKGLELMDPGLSQSCVAVDIIKSIHIGLLCVQQDPADRPTMSSAVFMLENDPQTLPQPSQPAFSIGRIVVRSADQPPSNDHLCSVNDVTLSIQSPR</sequence>
<evidence type="ECO:0000259" key="22">
    <source>
        <dbReference type="PROSITE" id="PS51473"/>
    </source>
</evidence>
<dbReference type="OrthoDB" id="688481at2759"/>
<evidence type="ECO:0000256" key="1">
    <source>
        <dbReference type="ARBA" id="ARBA00004167"/>
    </source>
</evidence>
<dbReference type="SUPFAM" id="SSF56112">
    <property type="entry name" value="Protein kinase-like (PK-like)"/>
    <property type="match status" value="1"/>
</dbReference>
<dbReference type="CDD" id="cd14066">
    <property type="entry name" value="STKc_IRAK"/>
    <property type="match status" value="1"/>
</dbReference>
<dbReference type="GO" id="GO:0005524">
    <property type="term" value="F:ATP binding"/>
    <property type="evidence" value="ECO:0007669"/>
    <property type="project" value="UniProtKB-KW"/>
</dbReference>
<feature type="transmembrane region" description="Helical" evidence="19">
    <location>
        <begin position="287"/>
        <end position="310"/>
    </location>
</feature>
<keyword evidence="10" id="KW-0067">ATP-binding</keyword>
<reference evidence="23" key="1">
    <citation type="journal article" date="2013" name="Genome Biol.">
        <title>Reference genomes and transcriptomes of Nicotiana sylvestris and Nicotiana tomentosiformis.</title>
        <authorList>
            <person name="Sierro N."/>
            <person name="Battey J.N."/>
            <person name="Ouadi S."/>
            <person name="Bovet L."/>
            <person name="Goepfert S."/>
            <person name="Bakaher N."/>
            <person name="Peitsch M.C."/>
            <person name="Ivanov N.V."/>
        </authorList>
    </citation>
    <scope>NUCLEOTIDE SEQUENCE [LARGE SCALE GENOMIC DNA]</scope>
</reference>
<dbReference type="CDD" id="cd12087">
    <property type="entry name" value="TM_EGFR-like"/>
    <property type="match status" value="1"/>
</dbReference>
<evidence type="ECO:0000256" key="15">
    <source>
        <dbReference type="ARBA" id="ARBA00023180"/>
    </source>
</evidence>
<accession>A0A1U7YL57</accession>
<protein>
    <recommendedName>
        <fullName evidence="2">non-specific serine/threonine protein kinase</fullName>
        <ecNumber evidence="2">2.7.11.1</ecNumber>
    </recommendedName>
</protein>
<evidence type="ECO:0000256" key="16">
    <source>
        <dbReference type="ARBA" id="ARBA00047899"/>
    </source>
</evidence>
<dbReference type="Gene3D" id="3.30.200.20">
    <property type="entry name" value="Phosphorylase Kinase, domain 1"/>
    <property type="match status" value="1"/>
</dbReference>
<keyword evidence="5 19" id="KW-0812">Transmembrane</keyword>
<evidence type="ECO:0000256" key="11">
    <source>
        <dbReference type="ARBA" id="ARBA00022989"/>
    </source>
</evidence>
<dbReference type="GO" id="GO:0005886">
    <property type="term" value="C:plasma membrane"/>
    <property type="evidence" value="ECO:0007669"/>
    <property type="project" value="TreeGrafter"/>
</dbReference>
<dbReference type="PROSITE" id="PS00108">
    <property type="entry name" value="PROTEIN_KINASE_ST"/>
    <property type="match status" value="1"/>
</dbReference>
<dbReference type="SMART" id="SM00220">
    <property type="entry name" value="S_TKc"/>
    <property type="match status" value="1"/>
</dbReference>
<evidence type="ECO:0000259" key="21">
    <source>
        <dbReference type="PROSITE" id="PS50011"/>
    </source>
</evidence>
<reference evidence="24" key="2">
    <citation type="submission" date="2025-08" db="UniProtKB">
        <authorList>
            <consortium name="RefSeq"/>
        </authorList>
    </citation>
    <scope>IDENTIFICATION</scope>
    <source>
        <tissue evidence="24">Leaf</tissue>
    </source>
</reference>
<keyword evidence="14" id="KW-0675">Receptor</keyword>
<comment type="catalytic activity">
    <reaction evidence="17">
        <text>L-seryl-[protein] + ATP = O-phospho-L-seryl-[protein] + ADP + H(+)</text>
        <dbReference type="Rhea" id="RHEA:17989"/>
        <dbReference type="Rhea" id="RHEA-COMP:9863"/>
        <dbReference type="Rhea" id="RHEA-COMP:11604"/>
        <dbReference type="ChEBI" id="CHEBI:15378"/>
        <dbReference type="ChEBI" id="CHEBI:29999"/>
        <dbReference type="ChEBI" id="CHEBI:30616"/>
        <dbReference type="ChEBI" id="CHEBI:83421"/>
        <dbReference type="ChEBI" id="CHEBI:456216"/>
        <dbReference type="EC" id="2.7.11.1"/>
    </reaction>
</comment>
<evidence type="ECO:0000313" key="23">
    <source>
        <dbReference type="Proteomes" id="UP000189701"/>
    </source>
</evidence>
<dbReference type="InterPro" id="IPR002902">
    <property type="entry name" value="GNK2"/>
</dbReference>
<feature type="domain" description="Gnk2-homologous" evidence="22">
    <location>
        <begin position="146"/>
        <end position="256"/>
    </location>
</feature>
<dbReference type="eggNOG" id="ENOG502QWRK">
    <property type="taxonomic scope" value="Eukaryota"/>
</dbReference>
<dbReference type="PANTHER" id="PTHR27002:SF814">
    <property type="entry name" value="CYSTEINE-RICH RECEPTOR-LIKE PROTEIN KINASE 10"/>
    <property type="match status" value="1"/>
</dbReference>
<dbReference type="FunFam" id="3.30.200.20:FF:000195">
    <property type="entry name" value="G-type lectin S-receptor-like serine/threonine-protein kinase"/>
    <property type="match status" value="1"/>
</dbReference>
<evidence type="ECO:0000256" key="8">
    <source>
        <dbReference type="ARBA" id="ARBA00022741"/>
    </source>
</evidence>
<dbReference type="Pfam" id="PF01657">
    <property type="entry name" value="Stress-antifung"/>
    <property type="match status" value="2"/>
</dbReference>
<keyword evidence="12 19" id="KW-0472">Membrane</keyword>
<evidence type="ECO:0000256" key="3">
    <source>
        <dbReference type="ARBA" id="ARBA00022527"/>
    </source>
</evidence>
<name>A0A1U7YL57_NICSY</name>
<dbReference type="Gene3D" id="3.30.430.20">
    <property type="entry name" value="Gnk2 domain, C-X8-C-X2-C motif"/>
    <property type="match status" value="2"/>
</dbReference>
<dbReference type="InterPro" id="IPR001245">
    <property type="entry name" value="Ser-Thr/Tyr_kinase_cat_dom"/>
</dbReference>
<dbReference type="GeneID" id="104248204"/>
<dbReference type="EC" id="2.7.11.1" evidence="2"/>
<organism evidence="23 24">
    <name type="scientific">Nicotiana sylvestris</name>
    <name type="common">Wood tobacco</name>
    <name type="synonym">South American tobacco</name>
    <dbReference type="NCBI Taxonomy" id="4096"/>
    <lineage>
        <taxon>Eukaryota</taxon>
        <taxon>Viridiplantae</taxon>
        <taxon>Streptophyta</taxon>
        <taxon>Embryophyta</taxon>
        <taxon>Tracheophyta</taxon>
        <taxon>Spermatophyta</taxon>
        <taxon>Magnoliopsida</taxon>
        <taxon>eudicotyledons</taxon>
        <taxon>Gunneridae</taxon>
        <taxon>Pentapetalae</taxon>
        <taxon>asterids</taxon>
        <taxon>lamiids</taxon>
        <taxon>Solanales</taxon>
        <taxon>Solanaceae</taxon>
        <taxon>Nicotianoideae</taxon>
        <taxon>Nicotianeae</taxon>
        <taxon>Nicotiana</taxon>
    </lineage>
</organism>
<evidence type="ECO:0000256" key="4">
    <source>
        <dbReference type="ARBA" id="ARBA00022679"/>
    </source>
</evidence>
<dbReference type="CDD" id="cd23509">
    <property type="entry name" value="Gnk2-like"/>
    <property type="match status" value="2"/>
</dbReference>
<dbReference type="InterPro" id="IPR000719">
    <property type="entry name" value="Prot_kinase_dom"/>
</dbReference>
<dbReference type="Pfam" id="PF07714">
    <property type="entry name" value="PK_Tyr_Ser-Thr"/>
    <property type="match status" value="1"/>
</dbReference>
<keyword evidence="15" id="KW-0325">Glycoprotein</keyword>
<dbReference type="PROSITE" id="PS50011">
    <property type="entry name" value="PROTEIN_KINASE_DOM"/>
    <property type="match status" value="1"/>
</dbReference>
<dbReference type="RefSeq" id="XP_009802721.1">
    <property type="nucleotide sequence ID" value="XM_009804419.1"/>
</dbReference>
<evidence type="ECO:0000256" key="14">
    <source>
        <dbReference type="ARBA" id="ARBA00023170"/>
    </source>
</evidence>
<keyword evidence="4" id="KW-0808">Transferase</keyword>
<keyword evidence="13" id="KW-1015">Disulfide bond</keyword>
<evidence type="ECO:0000256" key="9">
    <source>
        <dbReference type="ARBA" id="ARBA00022777"/>
    </source>
</evidence>
<feature type="chain" id="PRO_5010543266" description="non-specific serine/threonine protein kinase" evidence="20">
    <location>
        <begin position="31"/>
        <end position="690"/>
    </location>
</feature>
<dbReference type="AlphaFoldDB" id="A0A1U7YL57"/>
<feature type="region of interest" description="Disordered" evidence="18">
    <location>
        <begin position="262"/>
        <end position="281"/>
    </location>
</feature>
<dbReference type="Pfam" id="PF11883">
    <property type="entry name" value="DUF3403"/>
    <property type="match status" value="1"/>
</dbReference>
<evidence type="ECO:0000256" key="19">
    <source>
        <dbReference type="SAM" id="Phobius"/>
    </source>
</evidence>
<evidence type="ECO:0000313" key="24">
    <source>
        <dbReference type="RefSeq" id="XP_009802721.1"/>
    </source>
</evidence>
<keyword evidence="7" id="KW-0677">Repeat</keyword>
<evidence type="ECO:0000256" key="5">
    <source>
        <dbReference type="ARBA" id="ARBA00022692"/>
    </source>
</evidence>
<dbReference type="STRING" id="4096.A0A1U7YL57"/>
<dbReference type="InterPro" id="IPR038408">
    <property type="entry name" value="GNK2_sf"/>
</dbReference>
<keyword evidence="11 19" id="KW-1133">Transmembrane helix</keyword>
<feature type="domain" description="Protein kinase" evidence="21">
    <location>
        <begin position="372"/>
        <end position="657"/>
    </location>
</feature>
<keyword evidence="9" id="KW-0418">Kinase</keyword>
<dbReference type="GO" id="GO:0004674">
    <property type="term" value="F:protein serine/threonine kinase activity"/>
    <property type="evidence" value="ECO:0007669"/>
    <property type="project" value="UniProtKB-KW"/>
</dbReference>
<comment type="catalytic activity">
    <reaction evidence="16">
        <text>L-threonyl-[protein] + ATP = O-phospho-L-threonyl-[protein] + ADP + H(+)</text>
        <dbReference type="Rhea" id="RHEA:46608"/>
        <dbReference type="Rhea" id="RHEA-COMP:11060"/>
        <dbReference type="Rhea" id="RHEA-COMP:11605"/>
        <dbReference type="ChEBI" id="CHEBI:15378"/>
        <dbReference type="ChEBI" id="CHEBI:30013"/>
        <dbReference type="ChEBI" id="CHEBI:30616"/>
        <dbReference type="ChEBI" id="CHEBI:61977"/>
        <dbReference type="ChEBI" id="CHEBI:456216"/>
        <dbReference type="EC" id="2.7.11.1"/>
    </reaction>
</comment>
<keyword evidence="23" id="KW-1185">Reference proteome</keyword>
<dbReference type="InterPro" id="IPR011009">
    <property type="entry name" value="Kinase-like_dom_sf"/>
</dbReference>
<feature type="signal peptide" evidence="20">
    <location>
        <begin position="1"/>
        <end position="30"/>
    </location>
</feature>
<keyword evidence="3" id="KW-0723">Serine/threonine-protein kinase</keyword>
<keyword evidence="8" id="KW-0547">Nucleotide-binding</keyword>
<evidence type="ECO:0000256" key="7">
    <source>
        <dbReference type="ARBA" id="ARBA00022737"/>
    </source>
</evidence>
<evidence type="ECO:0000256" key="12">
    <source>
        <dbReference type="ARBA" id="ARBA00023136"/>
    </source>
</evidence>
<evidence type="ECO:0000256" key="6">
    <source>
        <dbReference type="ARBA" id="ARBA00022729"/>
    </source>
</evidence>
<dbReference type="Gene3D" id="1.10.510.10">
    <property type="entry name" value="Transferase(Phosphotransferase) domain 1"/>
    <property type="match status" value="1"/>
</dbReference>
<dbReference type="FunFam" id="1.10.510.10:FF:000060">
    <property type="entry name" value="G-type lectin S-receptor-like serine/threonine-protein kinase"/>
    <property type="match status" value="1"/>
</dbReference>
<evidence type="ECO:0000256" key="2">
    <source>
        <dbReference type="ARBA" id="ARBA00012513"/>
    </source>
</evidence>
<dbReference type="PANTHER" id="PTHR27002">
    <property type="entry name" value="RECEPTOR-LIKE SERINE/THREONINE-PROTEIN KINASE SD1-8"/>
    <property type="match status" value="1"/>
</dbReference>
<comment type="subcellular location">
    <subcellularLocation>
        <location evidence="1">Membrane</location>
        <topology evidence="1">Single-pass membrane protein</topology>
    </subcellularLocation>
</comment>
<feature type="compositionally biased region" description="Polar residues" evidence="18">
    <location>
        <begin position="268"/>
        <end position="281"/>
    </location>
</feature>
<dbReference type="InterPro" id="IPR008271">
    <property type="entry name" value="Ser/Thr_kinase_AS"/>
</dbReference>
<dbReference type="PROSITE" id="PS51473">
    <property type="entry name" value="GNK2"/>
    <property type="match status" value="2"/>
</dbReference>
<feature type="domain" description="Gnk2-homologous" evidence="22">
    <location>
        <begin position="37"/>
        <end position="140"/>
    </location>
</feature>
<evidence type="ECO:0000256" key="10">
    <source>
        <dbReference type="ARBA" id="ARBA00022840"/>
    </source>
</evidence>
<proteinExistence type="predicted"/>
<evidence type="ECO:0000256" key="18">
    <source>
        <dbReference type="SAM" id="MobiDB-lite"/>
    </source>
</evidence>
<gene>
    <name evidence="24" type="primary">LOC104248204</name>
</gene>
<dbReference type="Proteomes" id="UP000189701">
    <property type="component" value="Unplaced"/>
</dbReference>
<evidence type="ECO:0000256" key="13">
    <source>
        <dbReference type="ARBA" id="ARBA00023157"/>
    </source>
</evidence>
<evidence type="ECO:0000256" key="20">
    <source>
        <dbReference type="SAM" id="SignalP"/>
    </source>
</evidence>
<evidence type="ECO:0000256" key="17">
    <source>
        <dbReference type="ARBA" id="ARBA00048679"/>
    </source>
</evidence>
<dbReference type="KEGG" id="nsy:104248204"/>
<dbReference type="InterPro" id="IPR021820">
    <property type="entry name" value="S-locus_recpt_kinase_C"/>
</dbReference>
<keyword evidence="6 20" id="KW-0732">Signal</keyword>